<keyword evidence="4 5" id="KW-0406">Ion transport</keyword>
<dbReference type="KEGG" id="kng:KNAG_0B02090"/>
<dbReference type="HOGENOM" id="CLU_025709_4_0_1"/>
<dbReference type="GO" id="GO:0000221">
    <property type="term" value="C:vacuolar proton-transporting V-type ATPase, V1 domain"/>
    <property type="evidence" value="ECO:0007669"/>
    <property type="project" value="UniProtKB-UniRule"/>
</dbReference>
<dbReference type="OrthoDB" id="10263554at2759"/>
<evidence type="ECO:0000256" key="5">
    <source>
        <dbReference type="PIRNR" id="PIRNR032184"/>
    </source>
</evidence>
<dbReference type="PANTHER" id="PTHR10698">
    <property type="entry name" value="V-TYPE PROTON ATPASE SUBUNIT H"/>
    <property type="match status" value="1"/>
</dbReference>
<keyword evidence="3 5" id="KW-0375">Hydrogen ion transport</keyword>
<accession>J7S4L6</accession>
<dbReference type="InterPro" id="IPR016024">
    <property type="entry name" value="ARM-type_fold"/>
</dbReference>
<dbReference type="EMBL" id="HE978315">
    <property type="protein sequence ID" value="CCK68651.1"/>
    <property type="molecule type" value="Genomic_DNA"/>
</dbReference>
<dbReference type="SUPFAM" id="SSF48371">
    <property type="entry name" value="ARM repeat"/>
    <property type="match status" value="1"/>
</dbReference>
<dbReference type="Gene3D" id="1.25.40.150">
    <property type="entry name" value="V-type ATPase, subunit H, C-terminal domain"/>
    <property type="match status" value="1"/>
</dbReference>
<evidence type="ECO:0000313" key="7">
    <source>
        <dbReference type="EMBL" id="CCK68651.1"/>
    </source>
</evidence>
<dbReference type="Pfam" id="PF11698">
    <property type="entry name" value="V-ATPase_H_C"/>
    <property type="match status" value="1"/>
</dbReference>
<evidence type="ECO:0000256" key="4">
    <source>
        <dbReference type="ARBA" id="ARBA00023065"/>
    </source>
</evidence>
<dbReference type="PIRSF" id="PIRSF032184">
    <property type="entry name" value="ATPase_V1_H"/>
    <property type="match status" value="1"/>
</dbReference>
<dbReference type="AlphaFoldDB" id="J7S4L6"/>
<dbReference type="GO" id="GO:0000329">
    <property type="term" value="C:fungal-type vacuole membrane"/>
    <property type="evidence" value="ECO:0007669"/>
    <property type="project" value="EnsemblFungi"/>
</dbReference>
<dbReference type="GeneID" id="34524301"/>
<evidence type="ECO:0000259" key="6">
    <source>
        <dbReference type="Pfam" id="PF11698"/>
    </source>
</evidence>
<dbReference type="eggNOG" id="KOG2759">
    <property type="taxonomic scope" value="Eukaryota"/>
</dbReference>
<proteinExistence type="inferred from homology"/>
<evidence type="ECO:0000313" key="8">
    <source>
        <dbReference type="Proteomes" id="UP000006310"/>
    </source>
</evidence>
<organism evidence="7 8">
    <name type="scientific">Huiozyma naganishii (strain ATCC MYA-139 / BCRC 22969 / CBS 8797 / KCTC 17520 / NBRC 10181 / NCYC 3082 / Yp74L-3)</name>
    <name type="common">Yeast</name>
    <name type="synonym">Kazachstania naganishii</name>
    <dbReference type="NCBI Taxonomy" id="1071383"/>
    <lineage>
        <taxon>Eukaryota</taxon>
        <taxon>Fungi</taxon>
        <taxon>Dikarya</taxon>
        <taxon>Ascomycota</taxon>
        <taxon>Saccharomycotina</taxon>
        <taxon>Saccharomycetes</taxon>
        <taxon>Saccharomycetales</taxon>
        <taxon>Saccharomycetaceae</taxon>
        <taxon>Huiozyma</taxon>
    </lineage>
</organism>
<comment type="subunit">
    <text evidence="5">V-ATPase is a heteromultimeric enzyme made up of two complexes: the ATP-hydrolytic V1 complex and the proton translocation V0 complex.</text>
</comment>
<sequence length="496" mass="56074">MSTGNRKILLDSTHFSEIRSIIRSRSVAWDALARASELSELDASVAKRLENLLVRGSASDEELAQLKVDANVVEPLIHLLGNSSNNDSIKSAQNLVSELLSCQRATVSDDTVEYFRDHPEQLVELYAVSFKPNDDLQTVLISSFNIVSLLIQRGLTNDKLVEQFLNNEKFLRILTNTKQMDTCYVCIRLLQELCTVQSYKSLVWANESQVLPTVFEIIGSNRSSGTNGGATNAVLMNTNSNNLGIQLQYYSLLLVWLLTFNCDIASELESKHLKELLGLLRLVKITIKEKISRVCIGILLQCCSSHVRGHKTFIKELILLGNGIATLDSLSERKYSDQELRQDIASLREILEAEYKELTSFDEYLAEINSRLISWTPPHVDSSFWVDNIDRFKQDNWKLFKRLISLLIEAQTTATTTTDDDTANERDGKKTRDRLVIQVLLNDITHVIELLPDESVDVLNKMNGKVVIMQLLNHSDSRVKYEALKATQSIIGYTFK</sequence>
<protein>
    <recommendedName>
        <fullName evidence="5">V-type proton ATPase subunit H</fullName>
    </recommendedName>
</protein>
<reference evidence="8" key="2">
    <citation type="submission" date="2012-08" db="EMBL/GenBank/DDBJ databases">
        <title>Genome sequence of Kazachstania naganishii.</title>
        <authorList>
            <person name="Gordon J.L."/>
            <person name="Armisen D."/>
            <person name="Proux-Wera E."/>
            <person name="OhEigeartaigh S.S."/>
            <person name="Byrne K.P."/>
            <person name="Wolfe K.H."/>
        </authorList>
    </citation>
    <scope>NUCLEOTIDE SEQUENCE [LARGE SCALE GENOMIC DNA]</scope>
    <source>
        <strain evidence="8">ATCC MYA-139 / BCRC 22969 / CBS 8797 / CCRC 22969 / KCTC 17520 / NBRC 10181 / NCYC 3082</strain>
    </source>
</reference>
<evidence type="ECO:0000256" key="2">
    <source>
        <dbReference type="ARBA" id="ARBA00022448"/>
    </source>
</evidence>
<dbReference type="GO" id="GO:0046961">
    <property type="term" value="F:proton-transporting ATPase activity, rotational mechanism"/>
    <property type="evidence" value="ECO:0007669"/>
    <property type="project" value="UniProtKB-UniRule"/>
</dbReference>
<dbReference type="InterPro" id="IPR004908">
    <property type="entry name" value="ATPase_V1-cplx_hsu"/>
</dbReference>
<dbReference type="Gene3D" id="1.25.10.10">
    <property type="entry name" value="Leucine-rich Repeat Variant"/>
    <property type="match status" value="1"/>
</dbReference>
<reference evidence="7 8" key="1">
    <citation type="journal article" date="2011" name="Proc. Natl. Acad. Sci. U.S.A.">
        <title>Evolutionary erosion of yeast sex chromosomes by mating-type switching accidents.</title>
        <authorList>
            <person name="Gordon J.L."/>
            <person name="Armisen D."/>
            <person name="Proux-Wera E."/>
            <person name="Oheigeartaigh S.S."/>
            <person name="Byrne K.P."/>
            <person name="Wolfe K.H."/>
        </authorList>
    </citation>
    <scope>NUCLEOTIDE SEQUENCE [LARGE SCALE GENOMIC DNA]</scope>
    <source>
        <strain evidence="8">ATCC MYA-139 / BCRC 22969 / CBS 8797 / CCRC 22969 / KCTC 17520 / NBRC 10181 / NCYC 3082</strain>
    </source>
</reference>
<feature type="domain" description="ATPase V1 complex subunit H C-terminal" evidence="6">
    <location>
        <begin position="357"/>
        <end position="495"/>
    </location>
</feature>
<gene>
    <name evidence="7" type="primary">KNAG0B02090</name>
    <name evidence="7" type="ordered locus">KNAG_0B02090</name>
</gene>
<dbReference type="RefSeq" id="XP_022462897.1">
    <property type="nucleotide sequence ID" value="XM_022611494.1"/>
</dbReference>
<dbReference type="Proteomes" id="UP000006310">
    <property type="component" value="Chromosome 2"/>
</dbReference>
<evidence type="ECO:0000256" key="1">
    <source>
        <dbReference type="ARBA" id="ARBA00008613"/>
    </source>
</evidence>
<comment type="function">
    <text evidence="5">Subunit of the V1 complex of vacuolar(H+)-ATPase (V-ATPase), a multisubunit enzyme composed of a peripheral complex (V1) that hydrolyzes ATP and a membrane integral complex (V0) that translocates protons. V-ATPase is responsible for acidifying and maintaining the pH of intracellular compartments.</text>
</comment>
<dbReference type="OMA" id="GIQLQYY"/>
<comment type="similarity">
    <text evidence="1 5">Belongs to the V-ATPase H subunit family.</text>
</comment>
<dbReference type="Pfam" id="PF03224">
    <property type="entry name" value="V-ATPase_H_N"/>
    <property type="match status" value="1"/>
</dbReference>
<dbReference type="InterPro" id="IPR038497">
    <property type="entry name" value="ATPase_V1-cplx_hsu_C_sf"/>
</dbReference>
<keyword evidence="8" id="KW-1185">Reference proteome</keyword>
<dbReference type="InterPro" id="IPR011989">
    <property type="entry name" value="ARM-like"/>
</dbReference>
<evidence type="ECO:0000256" key="3">
    <source>
        <dbReference type="ARBA" id="ARBA00022781"/>
    </source>
</evidence>
<name>J7S4L6_HUIN7</name>
<keyword evidence="2 5" id="KW-0813">Transport</keyword>
<dbReference type="PANTHER" id="PTHR10698:SF0">
    <property type="entry name" value="V-TYPE PROTON ATPASE SUBUNIT H"/>
    <property type="match status" value="1"/>
</dbReference>
<dbReference type="STRING" id="1071383.J7S4L6"/>
<dbReference type="GO" id="GO:0007035">
    <property type="term" value="P:vacuolar acidification"/>
    <property type="evidence" value="ECO:0007669"/>
    <property type="project" value="EnsemblFungi"/>
</dbReference>
<dbReference type="InterPro" id="IPR011987">
    <property type="entry name" value="ATPase_V1-cplx_hsu_C"/>
</dbReference>